<comment type="caution">
    <text evidence="2">The sequence shown here is derived from an EMBL/GenBank/DDBJ whole genome shotgun (WGS) entry which is preliminary data.</text>
</comment>
<evidence type="ECO:0000259" key="1">
    <source>
        <dbReference type="PROSITE" id="PS51819"/>
    </source>
</evidence>
<dbReference type="InterPro" id="IPR037523">
    <property type="entry name" value="VOC_core"/>
</dbReference>
<protein>
    <submittedName>
        <fullName evidence="2">VOC family protein</fullName>
    </submittedName>
</protein>
<dbReference type="InterPro" id="IPR029068">
    <property type="entry name" value="Glyas_Bleomycin-R_OHBP_Dase"/>
</dbReference>
<feature type="domain" description="VOC" evidence="1">
    <location>
        <begin position="2"/>
        <end position="121"/>
    </location>
</feature>
<dbReference type="InterPro" id="IPR004360">
    <property type="entry name" value="Glyas_Fos-R_dOase_dom"/>
</dbReference>
<dbReference type="PROSITE" id="PS51819">
    <property type="entry name" value="VOC"/>
    <property type="match status" value="1"/>
</dbReference>
<evidence type="ECO:0000313" key="3">
    <source>
        <dbReference type="Proteomes" id="UP000432464"/>
    </source>
</evidence>
<name>A0A6I3KYA5_9NOCA</name>
<dbReference type="Pfam" id="PF00903">
    <property type="entry name" value="Glyoxalase"/>
    <property type="match status" value="1"/>
</dbReference>
<keyword evidence="3" id="KW-1185">Reference proteome</keyword>
<dbReference type="SUPFAM" id="SSF54593">
    <property type="entry name" value="Glyoxalase/Bleomycin resistance protein/Dihydroxybiphenyl dioxygenase"/>
    <property type="match status" value="1"/>
</dbReference>
<dbReference type="RefSeq" id="WP_154787872.1">
    <property type="nucleotide sequence ID" value="NZ_WMBB01000005.1"/>
</dbReference>
<dbReference type="AlphaFoldDB" id="A0A6I3KYA5"/>
<organism evidence="2 3">
    <name type="scientific">Nocardia aurantiaca</name>
    <dbReference type="NCBI Taxonomy" id="2675850"/>
    <lineage>
        <taxon>Bacteria</taxon>
        <taxon>Bacillati</taxon>
        <taxon>Actinomycetota</taxon>
        <taxon>Actinomycetes</taxon>
        <taxon>Mycobacteriales</taxon>
        <taxon>Nocardiaceae</taxon>
        <taxon>Nocardia</taxon>
    </lineage>
</organism>
<dbReference type="Gene3D" id="3.10.180.10">
    <property type="entry name" value="2,3-Dihydroxybiphenyl 1,2-Dioxygenase, domain 1"/>
    <property type="match status" value="1"/>
</dbReference>
<evidence type="ECO:0000313" key="2">
    <source>
        <dbReference type="EMBL" id="MTE13375.1"/>
    </source>
</evidence>
<reference evidence="2 3" key="1">
    <citation type="submission" date="2019-11" db="EMBL/GenBank/DDBJ databases">
        <title>Nocardia sp. nov. CT2-14 isolated from soil.</title>
        <authorList>
            <person name="Kanchanasin P."/>
            <person name="Tanasupawat S."/>
            <person name="Yuki M."/>
            <person name="Kudo T."/>
        </authorList>
    </citation>
    <scope>NUCLEOTIDE SEQUENCE [LARGE SCALE GENOMIC DNA]</scope>
    <source>
        <strain evidence="2 3">CT2-14</strain>
    </source>
</reference>
<accession>A0A6I3KYA5</accession>
<gene>
    <name evidence="2" type="ORF">GLP40_11400</name>
</gene>
<dbReference type="EMBL" id="WMBB01000005">
    <property type="protein sequence ID" value="MTE13375.1"/>
    <property type="molecule type" value="Genomic_DNA"/>
</dbReference>
<sequence>MDFLSVRIITDDVARLAGFYEKATGLTAVWSTPEFAEIRTRRATLALSSLGNIEPLVPGATAPSANRSVIIEFLVEDVDAIYANVSGLATEVVKQPTTMPWGNRSLLVRDADGNLLNFFAPVTAAAKEKFAH</sequence>
<proteinExistence type="predicted"/>
<dbReference type="Proteomes" id="UP000432464">
    <property type="component" value="Unassembled WGS sequence"/>
</dbReference>